<dbReference type="Gene3D" id="3.40.640.10">
    <property type="entry name" value="Type I PLP-dependent aspartate aminotransferase-like (Major domain)"/>
    <property type="match status" value="1"/>
</dbReference>
<dbReference type="InterPro" id="IPR015421">
    <property type="entry name" value="PyrdxlP-dep_Trfase_major"/>
</dbReference>
<dbReference type="GO" id="GO:0030170">
    <property type="term" value="F:pyridoxal phosphate binding"/>
    <property type="evidence" value="ECO:0007669"/>
    <property type="project" value="InterPro"/>
</dbReference>
<evidence type="ECO:0000256" key="1">
    <source>
        <dbReference type="ARBA" id="ARBA00001933"/>
    </source>
</evidence>
<protein>
    <recommendedName>
        <fullName evidence="7">O-acetylhomoserine aminocarboxypropyltransferase</fullName>
    </recommendedName>
</protein>
<dbReference type="InterPro" id="IPR000277">
    <property type="entry name" value="Cys/Met-Metab_PyrdxlP-dep_enz"/>
</dbReference>
<evidence type="ECO:0000313" key="6">
    <source>
        <dbReference type="EMBL" id="SUZ57383.1"/>
    </source>
</evidence>
<dbReference type="InterPro" id="IPR015424">
    <property type="entry name" value="PyrdxlP-dep_Trfase"/>
</dbReference>
<evidence type="ECO:0000256" key="5">
    <source>
        <dbReference type="SAM" id="MobiDB-lite"/>
    </source>
</evidence>
<dbReference type="NCBIfam" id="TIGR01326">
    <property type="entry name" value="OAH_OAS_sulfhy"/>
    <property type="match status" value="1"/>
</dbReference>
<dbReference type="PANTHER" id="PTHR43797">
    <property type="entry name" value="HOMOCYSTEINE/CYSTEINE SYNTHASE"/>
    <property type="match status" value="1"/>
</dbReference>
<dbReference type="EMBL" id="UINC01000555">
    <property type="protein sequence ID" value="SUZ57383.1"/>
    <property type="molecule type" value="Genomic_DNA"/>
</dbReference>
<dbReference type="GO" id="GO:0005737">
    <property type="term" value="C:cytoplasm"/>
    <property type="evidence" value="ECO:0007669"/>
    <property type="project" value="TreeGrafter"/>
</dbReference>
<feature type="region of interest" description="Disordered" evidence="5">
    <location>
        <begin position="1"/>
        <end position="28"/>
    </location>
</feature>
<dbReference type="InterPro" id="IPR006235">
    <property type="entry name" value="OAc-hSer/O-AcSer_sulfhydrylase"/>
</dbReference>
<gene>
    <name evidence="6" type="ORF">METZ01_LOCUS10237</name>
</gene>
<evidence type="ECO:0008006" key="7">
    <source>
        <dbReference type="Google" id="ProtNLM"/>
    </source>
</evidence>
<evidence type="ECO:0000256" key="2">
    <source>
        <dbReference type="ARBA" id="ARBA00009077"/>
    </source>
</evidence>
<dbReference type="GO" id="GO:0004124">
    <property type="term" value="F:cysteine synthase activity"/>
    <property type="evidence" value="ECO:0007669"/>
    <property type="project" value="TreeGrafter"/>
</dbReference>
<dbReference type="GO" id="GO:0019346">
    <property type="term" value="P:transsulfuration"/>
    <property type="evidence" value="ECO:0007669"/>
    <property type="project" value="InterPro"/>
</dbReference>
<dbReference type="InterPro" id="IPR015422">
    <property type="entry name" value="PyrdxlP-dep_Trfase_small"/>
</dbReference>
<dbReference type="FunFam" id="3.40.640.10:FF:000035">
    <property type="entry name" value="O-succinylhomoserine sulfhydrylase"/>
    <property type="match status" value="1"/>
</dbReference>
<evidence type="ECO:0000256" key="3">
    <source>
        <dbReference type="ARBA" id="ARBA00022679"/>
    </source>
</evidence>
<dbReference type="PIRSF" id="PIRSF001434">
    <property type="entry name" value="CGS"/>
    <property type="match status" value="1"/>
</dbReference>
<dbReference type="GO" id="GO:0003961">
    <property type="term" value="F:O-acetylhomoserine aminocarboxypropyltransferase activity"/>
    <property type="evidence" value="ECO:0007669"/>
    <property type="project" value="TreeGrafter"/>
</dbReference>
<comment type="cofactor">
    <cofactor evidence="1">
        <name>pyridoxal 5'-phosphate</name>
        <dbReference type="ChEBI" id="CHEBI:597326"/>
    </cofactor>
</comment>
<accession>A0A381NV70</accession>
<dbReference type="GO" id="GO:0006535">
    <property type="term" value="P:cysteine biosynthetic process from serine"/>
    <property type="evidence" value="ECO:0007669"/>
    <property type="project" value="TreeGrafter"/>
</dbReference>
<proteinExistence type="inferred from homology"/>
<sequence length="434" mass="46552">MSEHEGPRSTGFDTLTLHAGQQPDPVTGARATPIYQSASFVFPDSDFAVGLFNIERAGHVYSRLSNPTNAVLEERVSALEGGVGAIATASGQAAMHLAVATLCSAGDHIVASRSLYGGTHNLLEYTLPRFGIETTFVDPRSIEAFRSAITPSTKLLFGEILGNPGLEVLDLSALAEVAHDATIPLLVDSTFATPYLCKPIEHGADIVVHSATKFLSGHGIVIGGLLVDGGTFDWEASDRFPTLTQPYEGFHDLIFAEEFGPLAFITRARKEGIRDFGACMAPMTAFHVLQGLETLPLRMQRHVENTRRIVAFLDEHDAVDSVLYPELDSHPDRELVSRLLPKGAGAVFSFNIKGGRAAGRAFIEALSLFSHLANIGDAKSLVIHPASTTHHRMSTDALASAGIGEGLVRLSIGLEDPDDLIEDLGRGLRRSQRA</sequence>
<dbReference type="SUPFAM" id="SSF53383">
    <property type="entry name" value="PLP-dependent transferases"/>
    <property type="match status" value="1"/>
</dbReference>
<organism evidence="6">
    <name type="scientific">marine metagenome</name>
    <dbReference type="NCBI Taxonomy" id="408172"/>
    <lineage>
        <taxon>unclassified sequences</taxon>
        <taxon>metagenomes</taxon>
        <taxon>ecological metagenomes</taxon>
    </lineage>
</organism>
<dbReference type="AlphaFoldDB" id="A0A381NV70"/>
<dbReference type="PANTHER" id="PTHR43797:SF2">
    <property type="entry name" value="HOMOCYSTEINE_CYSTEINE SYNTHASE"/>
    <property type="match status" value="1"/>
</dbReference>
<keyword evidence="4" id="KW-0663">Pyridoxal phosphate</keyword>
<reference evidence="6" key="1">
    <citation type="submission" date="2018-05" db="EMBL/GenBank/DDBJ databases">
        <authorList>
            <person name="Lanie J.A."/>
            <person name="Ng W.-L."/>
            <person name="Kazmierczak K.M."/>
            <person name="Andrzejewski T.M."/>
            <person name="Davidsen T.M."/>
            <person name="Wayne K.J."/>
            <person name="Tettelin H."/>
            <person name="Glass J.I."/>
            <person name="Rusch D."/>
            <person name="Podicherti R."/>
            <person name="Tsui H.-C.T."/>
            <person name="Winkler M.E."/>
        </authorList>
    </citation>
    <scope>NUCLEOTIDE SEQUENCE</scope>
</reference>
<name>A0A381NV70_9ZZZZ</name>
<comment type="similarity">
    <text evidence="2">Belongs to the trans-sulfuration enzymes family.</text>
</comment>
<evidence type="ECO:0000256" key="4">
    <source>
        <dbReference type="ARBA" id="ARBA00022898"/>
    </source>
</evidence>
<dbReference type="InterPro" id="IPR054542">
    <property type="entry name" value="Cys_met_metab_PP"/>
</dbReference>
<dbReference type="CDD" id="cd00614">
    <property type="entry name" value="CGS_like"/>
    <property type="match status" value="1"/>
</dbReference>
<dbReference type="NCBIfam" id="NF006004">
    <property type="entry name" value="PRK08134.1"/>
    <property type="match status" value="1"/>
</dbReference>
<dbReference type="Gene3D" id="3.90.1150.10">
    <property type="entry name" value="Aspartate Aminotransferase, domain 1"/>
    <property type="match status" value="1"/>
</dbReference>
<dbReference type="PROSITE" id="PS00868">
    <property type="entry name" value="CYS_MET_METAB_PP"/>
    <property type="match status" value="1"/>
</dbReference>
<dbReference type="Pfam" id="PF01053">
    <property type="entry name" value="Cys_Met_Meta_PP"/>
    <property type="match status" value="1"/>
</dbReference>
<dbReference type="GO" id="GO:0071269">
    <property type="term" value="P:L-homocysteine biosynthetic process"/>
    <property type="evidence" value="ECO:0007669"/>
    <property type="project" value="TreeGrafter"/>
</dbReference>
<keyword evidence="3" id="KW-0808">Transferase</keyword>